<name>A0A7T2WMX2_9MICO</name>
<reference evidence="2 3" key="1">
    <citation type="submission" date="2020-12" db="EMBL/GenBank/DDBJ databases">
        <title>FDA dAtabase for Regulatory Grade micrObial Sequences (FDA-ARGOS): Supporting development and validation of Infectious Disease Dx tests.</title>
        <authorList>
            <person name="Sproer C."/>
            <person name="Gronow S."/>
            <person name="Severitt S."/>
            <person name="Schroder I."/>
            <person name="Tallon L."/>
            <person name="Sadzewicz L."/>
            <person name="Zhao X."/>
            <person name="Boylan J."/>
            <person name="Ott S."/>
            <person name="Bowen H."/>
            <person name="Vavikolanu K."/>
            <person name="Mehta A."/>
            <person name="Aluvathingal J."/>
            <person name="Nadendla S."/>
            <person name="Lowell S."/>
            <person name="Myers T."/>
            <person name="Yan Y."/>
            <person name="Sichtig H."/>
        </authorList>
    </citation>
    <scope>NUCLEOTIDE SEQUENCE [LARGE SCALE GENOMIC DNA]</scope>
    <source>
        <strain evidence="2 3">FDAARGOS_902</strain>
    </source>
</reference>
<dbReference type="GO" id="GO:0003677">
    <property type="term" value="F:DNA binding"/>
    <property type="evidence" value="ECO:0007669"/>
    <property type="project" value="InterPro"/>
</dbReference>
<gene>
    <name evidence="2" type="ORF">I6G59_01185</name>
</gene>
<dbReference type="EMBL" id="CP065682">
    <property type="protein sequence ID" value="QPS33986.1"/>
    <property type="molecule type" value="Genomic_DNA"/>
</dbReference>
<dbReference type="RefSeq" id="WP_197932078.1">
    <property type="nucleotide sequence ID" value="NZ_CP065682.1"/>
</dbReference>
<sequence length="224" mass="25034">MAGKVSPIGPTGDVVRANIEEFRQGEGLSYAELSRRLKDAGREIPPLGLRRLEAGERKVDVDDLMAFAAVLNVAPIRLLMPATWSTAIEAEATGVGTKRTSELWRWALGYMPLNPSKAESYRYMTRSTPRQVRTREQRIEARWAWVESKVSELEDEMVELKATIGAEDQFMASSRIAALTEQIETLRELDIEDDNAFEEIGESDPAPPSPEELAGLLREEEDDA</sequence>
<dbReference type="AlphaFoldDB" id="A0A7T2WMX2"/>
<accession>A0A7T2WMX2</accession>
<dbReference type="InterPro" id="IPR010982">
    <property type="entry name" value="Lambda_DNA-bd_dom_sf"/>
</dbReference>
<dbReference type="InterPro" id="IPR001387">
    <property type="entry name" value="Cro/C1-type_HTH"/>
</dbReference>
<dbReference type="KEGG" id="bcau:I6G59_01185"/>
<feature type="compositionally biased region" description="Acidic residues" evidence="1">
    <location>
        <begin position="193"/>
        <end position="202"/>
    </location>
</feature>
<dbReference type="CDD" id="cd00093">
    <property type="entry name" value="HTH_XRE"/>
    <property type="match status" value="1"/>
</dbReference>
<feature type="region of interest" description="Disordered" evidence="1">
    <location>
        <begin position="193"/>
        <end position="224"/>
    </location>
</feature>
<dbReference type="Proteomes" id="UP000594979">
    <property type="component" value="Chromosome"/>
</dbReference>
<protein>
    <submittedName>
        <fullName evidence="2">Helix-turn-helix transcriptional regulator</fullName>
    </submittedName>
</protein>
<organism evidence="2 3">
    <name type="scientific">Brevibacterium casei</name>
    <dbReference type="NCBI Taxonomy" id="33889"/>
    <lineage>
        <taxon>Bacteria</taxon>
        <taxon>Bacillati</taxon>
        <taxon>Actinomycetota</taxon>
        <taxon>Actinomycetes</taxon>
        <taxon>Micrococcales</taxon>
        <taxon>Brevibacteriaceae</taxon>
        <taxon>Brevibacterium</taxon>
    </lineage>
</organism>
<evidence type="ECO:0000256" key="1">
    <source>
        <dbReference type="SAM" id="MobiDB-lite"/>
    </source>
</evidence>
<dbReference type="Gene3D" id="1.10.260.40">
    <property type="entry name" value="lambda repressor-like DNA-binding domains"/>
    <property type="match status" value="1"/>
</dbReference>
<evidence type="ECO:0000313" key="2">
    <source>
        <dbReference type="EMBL" id="QPS33986.1"/>
    </source>
</evidence>
<evidence type="ECO:0000313" key="3">
    <source>
        <dbReference type="Proteomes" id="UP000594979"/>
    </source>
</evidence>
<proteinExistence type="predicted"/>